<dbReference type="PANTHER" id="PTHR42690:SF1">
    <property type="entry name" value="THREONINE SYNTHASE-LIKE 2"/>
    <property type="match status" value="1"/>
</dbReference>
<accession>A0A8H7ZSS4</accession>
<gene>
    <name evidence="6" type="ORF">BJ554DRAFT_945</name>
</gene>
<dbReference type="FunFam" id="3.90.1380.10:FF:000003">
    <property type="entry name" value="THR4p Threonine synthase"/>
    <property type="match status" value="1"/>
</dbReference>
<dbReference type="SUPFAM" id="SSF53686">
    <property type="entry name" value="Tryptophan synthase beta subunit-like PLP-dependent enzymes"/>
    <property type="match status" value="1"/>
</dbReference>
<feature type="domain" description="Threonine synthase N-terminal" evidence="5">
    <location>
        <begin position="42"/>
        <end position="120"/>
    </location>
</feature>
<dbReference type="PANTHER" id="PTHR42690">
    <property type="entry name" value="THREONINE SYNTHASE FAMILY MEMBER"/>
    <property type="match status" value="1"/>
</dbReference>
<evidence type="ECO:0000256" key="1">
    <source>
        <dbReference type="ARBA" id="ARBA00001933"/>
    </source>
</evidence>
<dbReference type="PROSITE" id="PS00165">
    <property type="entry name" value="DEHYDRATASE_SER_THR"/>
    <property type="match status" value="1"/>
</dbReference>
<sequence>VEFSKTLADGKKKKRQKKTVRRDLLLLSSVNSVMADRARFGYRSTRGGVSGLGFEDAVMAGLAPDGGLLVPEAVPAPPEGFLRDWRDLSYQDLALNIFSLFVPEGEICRGDLRELIARSYAAFTHDPPTPLQTDALGEGTHVLELFHGPTLAFKDVALQFLGTLFEYFLERRNARHGSAGRGAEVMTVVNVTSLCGDGGALLLPISGKTDFVADVSVRRAGSAAIYGLRGKRNVSVFILHPRGRVSPVQEAQMTTLFDKNVHNLAIEGTFDDCQVRWRLCG</sequence>
<name>A0A8H7ZSS4_9FUNG</name>
<dbReference type="EMBL" id="JAEFCI010007944">
    <property type="protein sequence ID" value="KAG5458774.1"/>
    <property type="molecule type" value="Genomic_DNA"/>
</dbReference>
<evidence type="ECO:0000256" key="2">
    <source>
        <dbReference type="ARBA" id="ARBA00005517"/>
    </source>
</evidence>
<evidence type="ECO:0000256" key="3">
    <source>
        <dbReference type="ARBA" id="ARBA00022898"/>
    </source>
</evidence>
<evidence type="ECO:0000259" key="5">
    <source>
        <dbReference type="Pfam" id="PF14821"/>
    </source>
</evidence>
<feature type="non-terminal residue" evidence="6">
    <location>
        <position position="1"/>
    </location>
</feature>
<dbReference type="InterPro" id="IPR029144">
    <property type="entry name" value="Thr_synth_N"/>
</dbReference>
<comment type="caution">
    <text evidence="6">The sequence shown here is derived from an EMBL/GenBank/DDBJ whole genome shotgun (WGS) entry which is preliminary data.</text>
</comment>
<protein>
    <submittedName>
        <fullName evidence="6">Tryptophan synthase beta subunit-like PLP-dependent enzyme</fullName>
    </submittedName>
</protein>
<organism evidence="6 7">
    <name type="scientific">Olpidium bornovanus</name>
    <dbReference type="NCBI Taxonomy" id="278681"/>
    <lineage>
        <taxon>Eukaryota</taxon>
        <taxon>Fungi</taxon>
        <taxon>Fungi incertae sedis</taxon>
        <taxon>Olpidiomycota</taxon>
        <taxon>Olpidiomycotina</taxon>
        <taxon>Olpidiomycetes</taxon>
        <taxon>Olpidiales</taxon>
        <taxon>Olpidiaceae</taxon>
        <taxon>Olpidium</taxon>
    </lineage>
</organism>
<keyword evidence="7" id="KW-1185">Reference proteome</keyword>
<dbReference type="InterPro" id="IPR000634">
    <property type="entry name" value="Ser/Thr_deHydtase_PyrdxlP-BS"/>
</dbReference>
<dbReference type="InterPro" id="IPR036052">
    <property type="entry name" value="TrpB-like_PALP_sf"/>
</dbReference>
<proteinExistence type="inferred from homology"/>
<dbReference type="InterPro" id="IPR051166">
    <property type="entry name" value="Threonine_Synthase"/>
</dbReference>
<reference evidence="6 7" key="1">
    <citation type="journal article" name="Sci. Rep.">
        <title>Genome-scale phylogenetic analyses confirm Olpidium as the closest living zoosporic fungus to the non-flagellated, terrestrial fungi.</title>
        <authorList>
            <person name="Chang Y."/>
            <person name="Rochon D."/>
            <person name="Sekimoto S."/>
            <person name="Wang Y."/>
            <person name="Chovatia M."/>
            <person name="Sandor L."/>
            <person name="Salamov A."/>
            <person name="Grigoriev I.V."/>
            <person name="Stajich J.E."/>
            <person name="Spatafora J.W."/>
        </authorList>
    </citation>
    <scope>NUCLEOTIDE SEQUENCE [LARGE SCALE GENOMIC DNA]</scope>
    <source>
        <strain evidence="6">S191</strain>
    </source>
</reference>
<keyword evidence="4" id="KW-0456">Lyase</keyword>
<evidence type="ECO:0000313" key="7">
    <source>
        <dbReference type="Proteomes" id="UP000673691"/>
    </source>
</evidence>
<comment type="cofactor">
    <cofactor evidence="1">
        <name>pyridoxal 5'-phosphate</name>
        <dbReference type="ChEBI" id="CHEBI:597326"/>
    </cofactor>
</comment>
<comment type="similarity">
    <text evidence="2">Belongs to the threonine synthase family.</text>
</comment>
<dbReference type="Pfam" id="PF14821">
    <property type="entry name" value="Thr_synth_N"/>
    <property type="match status" value="1"/>
</dbReference>
<keyword evidence="3" id="KW-0663">Pyridoxal phosphate</keyword>
<evidence type="ECO:0000256" key="4">
    <source>
        <dbReference type="ARBA" id="ARBA00023239"/>
    </source>
</evidence>
<dbReference type="GO" id="GO:0004795">
    <property type="term" value="F:threonine synthase activity"/>
    <property type="evidence" value="ECO:0007669"/>
    <property type="project" value="TreeGrafter"/>
</dbReference>
<dbReference type="AlphaFoldDB" id="A0A8H7ZSS4"/>
<evidence type="ECO:0000313" key="6">
    <source>
        <dbReference type="EMBL" id="KAG5458774.1"/>
    </source>
</evidence>
<dbReference type="OrthoDB" id="5203861at2759"/>
<dbReference type="Gene3D" id="3.90.1380.10">
    <property type="entry name" value="Threonine synthase, N-terminal domain"/>
    <property type="match status" value="1"/>
</dbReference>
<dbReference type="Gene3D" id="3.40.50.1100">
    <property type="match status" value="3"/>
</dbReference>
<dbReference type="GO" id="GO:0030170">
    <property type="term" value="F:pyridoxal phosphate binding"/>
    <property type="evidence" value="ECO:0007669"/>
    <property type="project" value="InterPro"/>
</dbReference>
<dbReference type="InterPro" id="IPR037158">
    <property type="entry name" value="Thr_synth_N_sf"/>
</dbReference>
<dbReference type="GO" id="GO:0009088">
    <property type="term" value="P:threonine biosynthetic process"/>
    <property type="evidence" value="ECO:0007669"/>
    <property type="project" value="TreeGrafter"/>
</dbReference>
<dbReference type="Proteomes" id="UP000673691">
    <property type="component" value="Unassembled WGS sequence"/>
</dbReference>